<evidence type="ECO:0000313" key="3">
    <source>
        <dbReference type="Proteomes" id="UP000799777"/>
    </source>
</evidence>
<proteinExistence type="predicted"/>
<dbReference type="OrthoDB" id="3795611at2759"/>
<feature type="transmembrane region" description="Helical" evidence="1">
    <location>
        <begin position="237"/>
        <end position="255"/>
    </location>
</feature>
<feature type="transmembrane region" description="Helical" evidence="1">
    <location>
        <begin position="211"/>
        <end position="230"/>
    </location>
</feature>
<gene>
    <name evidence="2" type="ORF">EK21DRAFT_73997</name>
</gene>
<reference evidence="2" key="1">
    <citation type="journal article" date="2020" name="Stud. Mycol.">
        <title>101 Dothideomycetes genomes: a test case for predicting lifestyles and emergence of pathogens.</title>
        <authorList>
            <person name="Haridas S."/>
            <person name="Albert R."/>
            <person name="Binder M."/>
            <person name="Bloem J."/>
            <person name="Labutti K."/>
            <person name="Salamov A."/>
            <person name="Andreopoulos B."/>
            <person name="Baker S."/>
            <person name="Barry K."/>
            <person name="Bills G."/>
            <person name="Bluhm B."/>
            <person name="Cannon C."/>
            <person name="Castanera R."/>
            <person name="Culley D."/>
            <person name="Daum C."/>
            <person name="Ezra D."/>
            <person name="Gonzalez J."/>
            <person name="Henrissat B."/>
            <person name="Kuo A."/>
            <person name="Liang C."/>
            <person name="Lipzen A."/>
            <person name="Lutzoni F."/>
            <person name="Magnuson J."/>
            <person name="Mondo S."/>
            <person name="Nolan M."/>
            <person name="Ohm R."/>
            <person name="Pangilinan J."/>
            <person name="Park H.-J."/>
            <person name="Ramirez L."/>
            <person name="Alfaro M."/>
            <person name="Sun H."/>
            <person name="Tritt A."/>
            <person name="Yoshinaga Y."/>
            <person name="Zwiers L.-H."/>
            <person name="Turgeon B."/>
            <person name="Goodwin S."/>
            <person name="Spatafora J."/>
            <person name="Crous P."/>
            <person name="Grigoriev I."/>
        </authorList>
    </citation>
    <scope>NUCLEOTIDE SEQUENCE</scope>
    <source>
        <strain evidence="2">CBS 110217</strain>
    </source>
</reference>
<protein>
    <submittedName>
        <fullName evidence="2">Uncharacterized protein</fullName>
    </submittedName>
</protein>
<dbReference type="Proteomes" id="UP000799777">
    <property type="component" value="Unassembled WGS sequence"/>
</dbReference>
<name>A0A9P4H2N0_9PLEO</name>
<keyword evidence="3" id="KW-1185">Reference proteome</keyword>
<keyword evidence="1" id="KW-0812">Transmembrane</keyword>
<dbReference type="EMBL" id="ML978242">
    <property type="protein sequence ID" value="KAF2026515.1"/>
    <property type="molecule type" value="Genomic_DNA"/>
</dbReference>
<keyword evidence="1" id="KW-1133">Transmembrane helix</keyword>
<organism evidence="2 3">
    <name type="scientific">Setomelanomma holmii</name>
    <dbReference type="NCBI Taxonomy" id="210430"/>
    <lineage>
        <taxon>Eukaryota</taxon>
        <taxon>Fungi</taxon>
        <taxon>Dikarya</taxon>
        <taxon>Ascomycota</taxon>
        <taxon>Pezizomycotina</taxon>
        <taxon>Dothideomycetes</taxon>
        <taxon>Pleosporomycetidae</taxon>
        <taxon>Pleosporales</taxon>
        <taxon>Pleosporineae</taxon>
        <taxon>Phaeosphaeriaceae</taxon>
        <taxon>Setomelanomma</taxon>
    </lineage>
</organism>
<evidence type="ECO:0000313" key="2">
    <source>
        <dbReference type="EMBL" id="KAF2026515.1"/>
    </source>
</evidence>
<keyword evidence="1" id="KW-0472">Membrane</keyword>
<accession>A0A9P4H2N0</accession>
<sequence length="267" mass="29034">MVDLSTARERIRALAEHEQVFEATAEFPPAGIHERFGGEWTMAIAYIEGQVHQSANAARLAIWKNSHAQAGDANADFVSAEELTASIDRAVKASKQMALAPPPSKLGLEAYRAYSGIDHGGRRAANGQLLSRYGGERDPVPSYLAAIDNEDLAPVAQIMTDWVMNPFAEYFIAPLRRGMIKTPFLRNLLRNQDPCVRAVGGNVMEALSKHVVIATAVLCLTAAVITLDAVKSQRLKIMTVALFALVFALPAQYMGSRSLPLFTLITT</sequence>
<dbReference type="AlphaFoldDB" id="A0A9P4H2N0"/>
<evidence type="ECO:0000256" key="1">
    <source>
        <dbReference type="SAM" id="Phobius"/>
    </source>
</evidence>
<comment type="caution">
    <text evidence="2">The sequence shown here is derived from an EMBL/GenBank/DDBJ whole genome shotgun (WGS) entry which is preliminary data.</text>
</comment>